<sequence length="72" mass="7603">MACLCEGGNEPPGSLKAKQLLEEASGEERADEDDDAFSSAVLYGRLDLTLDALLVVRLLHITSIAARADSAV</sequence>
<name>A0ABQ8RXV7_PERAM</name>
<dbReference type="Proteomes" id="UP001148838">
    <property type="component" value="Unassembled WGS sequence"/>
</dbReference>
<reference evidence="1 2" key="1">
    <citation type="journal article" date="2022" name="Allergy">
        <title>Genome assembly and annotation of Periplaneta americana reveal a comprehensive cockroach allergen profile.</title>
        <authorList>
            <person name="Wang L."/>
            <person name="Xiong Q."/>
            <person name="Saelim N."/>
            <person name="Wang L."/>
            <person name="Nong W."/>
            <person name="Wan A.T."/>
            <person name="Shi M."/>
            <person name="Liu X."/>
            <person name="Cao Q."/>
            <person name="Hui J.H.L."/>
            <person name="Sookrung N."/>
            <person name="Leung T.F."/>
            <person name="Tungtrongchitr A."/>
            <person name="Tsui S.K.W."/>
        </authorList>
    </citation>
    <scope>NUCLEOTIDE SEQUENCE [LARGE SCALE GENOMIC DNA]</scope>
    <source>
        <strain evidence="1">PWHHKU_190912</strain>
    </source>
</reference>
<proteinExistence type="predicted"/>
<protein>
    <recommendedName>
        <fullName evidence="3">Per a allergen</fullName>
    </recommendedName>
</protein>
<keyword evidence="2" id="KW-1185">Reference proteome</keyword>
<accession>A0ABQ8RXV7</accession>
<evidence type="ECO:0000313" key="1">
    <source>
        <dbReference type="EMBL" id="KAJ4426566.1"/>
    </source>
</evidence>
<evidence type="ECO:0008006" key="3">
    <source>
        <dbReference type="Google" id="ProtNLM"/>
    </source>
</evidence>
<organism evidence="1 2">
    <name type="scientific">Periplaneta americana</name>
    <name type="common">American cockroach</name>
    <name type="synonym">Blatta americana</name>
    <dbReference type="NCBI Taxonomy" id="6978"/>
    <lineage>
        <taxon>Eukaryota</taxon>
        <taxon>Metazoa</taxon>
        <taxon>Ecdysozoa</taxon>
        <taxon>Arthropoda</taxon>
        <taxon>Hexapoda</taxon>
        <taxon>Insecta</taxon>
        <taxon>Pterygota</taxon>
        <taxon>Neoptera</taxon>
        <taxon>Polyneoptera</taxon>
        <taxon>Dictyoptera</taxon>
        <taxon>Blattodea</taxon>
        <taxon>Blattoidea</taxon>
        <taxon>Blattidae</taxon>
        <taxon>Blattinae</taxon>
        <taxon>Periplaneta</taxon>
    </lineage>
</organism>
<dbReference type="EMBL" id="JAJSOF020000039">
    <property type="protein sequence ID" value="KAJ4426566.1"/>
    <property type="molecule type" value="Genomic_DNA"/>
</dbReference>
<evidence type="ECO:0000313" key="2">
    <source>
        <dbReference type="Proteomes" id="UP001148838"/>
    </source>
</evidence>
<comment type="caution">
    <text evidence="1">The sequence shown here is derived from an EMBL/GenBank/DDBJ whole genome shotgun (WGS) entry which is preliminary data.</text>
</comment>
<gene>
    <name evidence="1" type="ORF">ANN_26364</name>
</gene>